<dbReference type="OrthoDB" id="9808346at2"/>
<dbReference type="EMBL" id="CP011310">
    <property type="protein sequence ID" value="AKQ43056.2"/>
    <property type="molecule type" value="Genomic_DNA"/>
</dbReference>
<gene>
    <name evidence="1" type="ORF">CP97_01705</name>
</gene>
<dbReference type="STRING" id="1648404.CP97_01705"/>
<name>A0A0H4VJI8_9SPHN</name>
<evidence type="ECO:0000313" key="2">
    <source>
        <dbReference type="Proteomes" id="UP000059113"/>
    </source>
</evidence>
<organism evidence="1 2">
    <name type="scientific">Aurantiacibacter atlanticus</name>
    <dbReference type="NCBI Taxonomy" id="1648404"/>
    <lineage>
        <taxon>Bacteria</taxon>
        <taxon>Pseudomonadati</taxon>
        <taxon>Pseudomonadota</taxon>
        <taxon>Alphaproteobacteria</taxon>
        <taxon>Sphingomonadales</taxon>
        <taxon>Erythrobacteraceae</taxon>
        <taxon>Aurantiacibacter</taxon>
    </lineage>
</organism>
<reference evidence="1 2" key="1">
    <citation type="journal article" date="2015" name="Int. J. Syst. Evol. Microbiol.">
        <title>Erythrobacter atlanticus sp. nov., a bacterium from ocean sediment able to degrade polycyclic aromatic hydrocarbons.</title>
        <authorList>
            <person name="Zhuang L."/>
            <person name="Liu Y."/>
            <person name="Wang L."/>
            <person name="Wang W."/>
            <person name="Shao Z."/>
        </authorList>
    </citation>
    <scope>NUCLEOTIDE SEQUENCE [LARGE SCALE GENOMIC DNA]</scope>
    <source>
        <strain evidence="2">s21-N3</strain>
    </source>
</reference>
<reference evidence="2" key="2">
    <citation type="submission" date="2015-04" db="EMBL/GenBank/DDBJ databases">
        <title>The complete genome sequence of Erythrobacter sp. s21-N3.</title>
        <authorList>
            <person name="Zhuang L."/>
            <person name="Liu Y."/>
            <person name="Shao Z."/>
        </authorList>
    </citation>
    <scope>NUCLEOTIDE SEQUENCE [LARGE SCALE GENOMIC DNA]</scope>
    <source>
        <strain evidence="2">s21-N3</strain>
    </source>
</reference>
<evidence type="ECO:0000313" key="1">
    <source>
        <dbReference type="EMBL" id="AKQ43056.2"/>
    </source>
</evidence>
<protein>
    <submittedName>
        <fullName evidence="1">Uncharacterized protein</fullName>
    </submittedName>
</protein>
<sequence length="409" mass="46409">MRKKKIYERGDYYLAFDTNPDGKARSKNLYIFYYDREGGRGRSYSTGTSDHELAKEELDRFYDERERGLKFCPTCGQAFSGEPLPLVATAIAEYLEETDYAAADARLNHVLSYIEDQALEDVRCDELGDAWAGKFRKWAAKVPIVSPKGIERKRSPGTIEASVSMLRTAINSAFIARKLPHRATFKVKAAEDVSNTPWFRASEEQLIEMFRYALVIDPPEASEKQIEKWKRERRNLLQYLRLGVATWARPDALMDFSTDPNLGQWNAAAAYVNLNPAGRAQTNKYRPLVRAPRQMVALFNANEGKFVKAASIRTAFRQMATTLNFPVSGDGQSGEKLIRRSVASIIRPLLEAEKSWDTQGRLMLGHIRPNESDKYATPYHETYLVDALRLIEELIDRIEASAPGAFSEN</sequence>
<dbReference type="Proteomes" id="UP000059113">
    <property type="component" value="Chromosome"/>
</dbReference>
<dbReference type="KEGG" id="ery:CP97_01705"/>
<accession>A0A0H4VJI8</accession>
<dbReference type="RefSeq" id="WP_048884523.1">
    <property type="nucleotide sequence ID" value="NZ_CP011310.1"/>
</dbReference>
<proteinExistence type="predicted"/>
<keyword evidence="2" id="KW-1185">Reference proteome</keyword>
<dbReference type="AlphaFoldDB" id="A0A0H4VJI8"/>